<accession>A0A519BFY5</accession>
<sequence>MKLSKICREKLIDLKIDIAGRILVLNKYILLIILEERENIKNLADILNKKKLFIDIIAKIKIDYNNILKLNKAEMDKMTILRKIISDNINIEKNIVDKFSAKQENLAEKIKLLRKIGYAMKAYESNTNNV</sequence>
<evidence type="ECO:0000313" key="1">
    <source>
        <dbReference type="EMBL" id="RZD16177.1"/>
    </source>
</evidence>
<gene>
    <name evidence="1" type="ORF">EVJ46_08295</name>
</gene>
<dbReference type="Proteomes" id="UP000316562">
    <property type="component" value="Unassembled WGS sequence"/>
</dbReference>
<reference evidence="1 2" key="1">
    <citation type="journal article" date="2019" name="ISME J.">
        <title>Insights into ecological role of a new deltaproteobacterial order Candidatus Acidulodesulfobacterales by metagenomics and metatranscriptomics.</title>
        <authorList>
            <person name="Tan S."/>
            <person name="Liu J."/>
            <person name="Fang Y."/>
            <person name="Hedlund B.P."/>
            <person name="Lian Z.H."/>
            <person name="Huang L.Y."/>
            <person name="Li J.T."/>
            <person name="Huang L.N."/>
            <person name="Li W.J."/>
            <person name="Jiang H.C."/>
            <person name="Dong H.L."/>
            <person name="Shu W.S."/>
        </authorList>
    </citation>
    <scope>NUCLEOTIDE SEQUENCE [LARGE SCALE GENOMIC DNA]</scope>
    <source>
        <strain evidence="1">AP2</strain>
    </source>
</reference>
<dbReference type="AlphaFoldDB" id="A0A519BFY5"/>
<proteinExistence type="predicted"/>
<organism evidence="1 2">
    <name type="scientific">Acididesulfobacter guangdongensis</name>
    <dbReference type="NCBI Taxonomy" id="2597225"/>
    <lineage>
        <taxon>Bacteria</taxon>
        <taxon>Deltaproteobacteria</taxon>
        <taxon>Candidatus Acidulodesulfobacterales</taxon>
        <taxon>Candidatus Acididesulfobacter</taxon>
    </lineage>
</organism>
<name>A0A519BFY5_ACIG2</name>
<dbReference type="EMBL" id="SGBC01000003">
    <property type="protein sequence ID" value="RZD16177.1"/>
    <property type="molecule type" value="Genomic_DNA"/>
</dbReference>
<evidence type="ECO:0000313" key="2">
    <source>
        <dbReference type="Proteomes" id="UP000316562"/>
    </source>
</evidence>
<protein>
    <submittedName>
        <fullName evidence="1">Uncharacterized protein</fullName>
    </submittedName>
</protein>
<comment type="caution">
    <text evidence="1">The sequence shown here is derived from an EMBL/GenBank/DDBJ whole genome shotgun (WGS) entry which is preliminary data.</text>
</comment>